<evidence type="ECO:0000256" key="2">
    <source>
        <dbReference type="SAM" id="SignalP"/>
    </source>
</evidence>
<dbReference type="GeneID" id="24269087"/>
<evidence type="ECO:0000256" key="1">
    <source>
        <dbReference type="SAM" id="MobiDB-lite"/>
    </source>
</evidence>
<dbReference type="RefSeq" id="XP_012336806.1">
    <property type="nucleotide sequence ID" value="XM_012481383.1"/>
</dbReference>
<proteinExistence type="predicted"/>
<dbReference type="EMBL" id="KQ001690">
    <property type="protein sequence ID" value="KJP86577.1"/>
    <property type="molecule type" value="Genomic_DNA"/>
</dbReference>
<evidence type="ECO:0000313" key="3">
    <source>
        <dbReference type="EMBL" id="KJP86577.1"/>
    </source>
</evidence>
<dbReference type="Proteomes" id="UP000054561">
    <property type="component" value="Unassembled WGS sequence"/>
</dbReference>
<keyword evidence="4" id="KW-1185">Reference proteome</keyword>
<keyword evidence="2" id="KW-0732">Signal</keyword>
<reference evidence="3 4" key="1">
    <citation type="submission" date="2014-03" db="EMBL/GenBank/DDBJ databases">
        <title>The Genome Sequence of Plasmodium fragile nilgiri.</title>
        <authorList>
            <consortium name="The Broad Institute Genomics Platform"/>
            <consortium name="The Broad Institute Genome Sequencing Center for Infectious Disease"/>
            <person name="Neafsey D."/>
            <person name="Duraisingh M."/>
            <person name="Young S.K."/>
            <person name="Zeng Q."/>
            <person name="Gargeya S."/>
            <person name="Abouelleil A."/>
            <person name="Alvarado L."/>
            <person name="Chapman S.B."/>
            <person name="Gainer-Dewar J."/>
            <person name="Goldberg J."/>
            <person name="Griggs A."/>
            <person name="Gujja S."/>
            <person name="Hansen M."/>
            <person name="Howarth C."/>
            <person name="Imamovic A."/>
            <person name="Larimer J."/>
            <person name="Pearson M."/>
            <person name="Poon T.W."/>
            <person name="Priest M."/>
            <person name="Roberts A."/>
            <person name="Saif S."/>
            <person name="Shea T."/>
            <person name="Sykes S."/>
            <person name="Wortman J."/>
            <person name="Nusbaum C."/>
            <person name="Birren B."/>
        </authorList>
    </citation>
    <scope>NUCLEOTIDE SEQUENCE [LARGE SCALE GENOMIC DNA]</scope>
    <source>
        <strain evidence="4">nilgiri</strain>
    </source>
</reference>
<feature type="compositionally biased region" description="Acidic residues" evidence="1">
    <location>
        <begin position="201"/>
        <end position="215"/>
    </location>
</feature>
<protein>
    <recommendedName>
        <fullName evidence="5">Merozoite surface protein 3</fullName>
    </recommendedName>
</protein>
<feature type="region of interest" description="Disordered" evidence="1">
    <location>
        <begin position="44"/>
        <end position="239"/>
    </location>
</feature>
<feature type="compositionally biased region" description="Basic and acidic residues" evidence="1">
    <location>
        <begin position="44"/>
        <end position="57"/>
    </location>
</feature>
<feature type="compositionally biased region" description="Acidic residues" evidence="1">
    <location>
        <begin position="119"/>
        <end position="193"/>
    </location>
</feature>
<dbReference type="OMA" id="WDETHES"/>
<dbReference type="AlphaFoldDB" id="A0A0D9QIH7"/>
<accession>A0A0D9QIH7</accession>
<name>A0A0D9QIH7_PLAFR</name>
<dbReference type="OrthoDB" id="387235at2759"/>
<feature type="chain" id="PRO_5002343526" description="Merozoite surface protein 3" evidence="2">
    <location>
        <begin position="27"/>
        <end position="365"/>
    </location>
</feature>
<evidence type="ECO:0008006" key="5">
    <source>
        <dbReference type="Google" id="ProtNLM"/>
    </source>
</evidence>
<feature type="signal peptide" evidence="2">
    <location>
        <begin position="1"/>
        <end position="26"/>
    </location>
</feature>
<sequence>MKSINHISFFFIILLILTRENKLASGKFTSHTLGNLTTGLVDNDKARREKDMKECERGNGGVEVEGDSPRKGELDTHVGRDETEEGTLDERGDTVLVQIEEHEESVNSVSESASGGDGELGDDEVEDHEVEDDEADDDEADEDEDEDDDDEDDDEVDDDEADDDEADDDEVDDDEADDDEEVDHEQIDFEQVEDAAREELNWDETNESEQTEAESTECARPYHHKKYETNDEAQRNIDTDEVKMEIRKWSGGHPWGQNNIMLMNTNHMEEANEEGQQVGSVYEQEDGAEGKSSVSTSDTKANDLLMGDYKQANEIKKAASALVDTMINMLEEHGEHDEVRTLAQYFIKIFTTDLNTHKKEPWCNR</sequence>
<feature type="compositionally biased region" description="Basic and acidic residues" evidence="1">
    <location>
        <begin position="67"/>
        <end position="81"/>
    </location>
</feature>
<evidence type="ECO:0000313" key="4">
    <source>
        <dbReference type="Proteomes" id="UP000054561"/>
    </source>
</evidence>
<feature type="compositionally biased region" description="Basic and acidic residues" evidence="1">
    <location>
        <begin position="227"/>
        <end position="239"/>
    </location>
</feature>
<gene>
    <name evidence="3" type="ORF">AK88_03773</name>
</gene>
<organism evidence="3 4">
    <name type="scientific">Plasmodium fragile</name>
    <dbReference type="NCBI Taxonomy" id="5857"/>
    <lineage>
        <taxon>Eukaryota</taxon>
        <taxon>Sar</taxon>
        <taxon>Alveolata</taxon>
        <taxon>Apicomplexa</taxon>
        <taxon>Aconoidasida</taxon>
        <taxon>Haemosporida</taxon>
        <taxon>Plasmodiidae</taxon>
        <taxon>Plasmodium</taxon>
        <taxon>Plasmodium (Plasmodium)</taxon>
    </lineage>
</organism>
<dbReference type="VEuPathDB" id="PlasmoDB:AK88_03773"/>